<organism evidence="1 2">
    <name type="scientific">Gilliamella apis</name>
    <dbReference type="NCBI Taxonomy" id="1970738"/>
    <lineage>
        <taxon>Bacteria</taxon>
        <taxon>Pseudomonadati</taxon>
        <taxon>Pseudomonadota</taxon>
        <taxon>Gammaproteobacteria</taxon>
        <taxon>Orbales</taxon>
        <taxon>Orbaceae</taxon>
        <taxon>Gilliamella</taxon>
    </lineage>
</organism>
<dbReference type="AlphaFoldDB" id="A0A2V4DNZ2"/>
<keyword evidence="2" id="KW-1185">Reference proteome</keyword>
<gene>
    <name evidence="1" type="primary">waaZ</name>
    <name evidence="1" type="ORF">DKK78_05905</name>
</gene>
<sequence>MKITNKVLQLLKNDISDECIIYLSGPSSLKTPEKILRKKSIIAVNGSIGFLQTNNIPVFAYIVCDGSYYENNKSLFFKYSSYSKYTFISPNVFNRATPSEKEKLLNTCFIMKDLCKSRGGPGRKVRYTIKSLIYKNIFIKCSFLRKVKTIGFSTDISYGQFGSATVAFTALQLAITLKFRNIYFSGLDMKGKCQRFYKEDIAQPTSLQKDFDLILKSFSFLMQKQYGNIYNLSEETAIPYEVIPFVNVNTI</sequence>
<name>A0A2V4DNZ2_9GAMM</name>
<keyword evidence="1" id="KW-0808">Transferase</keyword>
<dbReference type="GO" id="GO:0016740">
    <property type="term" value="F:transferase activity"/>
    <property type="evidence" value="ECO:0007669"/>
    <property type="project" value="UniProtKB-KW"/>
</dbReference>
<evidence type="ECO:0000313" key="2">
    <source>
        <dbReference type="Proteomes" id="UP000247673"/>
    </source>
</evidence>
<comment type="caution">
    <text evidence="1">The sequence shown here is derived from an EMBL/GenBank/DDBJ whole genome shotgun (WGS) entry which is preliminary data.</text>
</comment>
<dbReference type="Gene3D" id="3.90.1480.10">
    <property type="entry name" value="Alpha-2,3-sialyltransferase"/>
    <property type="match status" value="1"/>
</dbReference>
<dbReference type="EMBL" id="QGLO01000004">
    <property type="protein sequence ID" value="PXY91845.1"/>
    <property type="molecule type" value="Genomic_DNA"/>
</dbReference>
<dbReference type="Proteomes" id="UP000247673">
    <property type="component" value="Unassembled WGS sequence"/>
</dbReference>
<dbReference type="NCBIfam" id="TIGR04437">
    <property type="entry name" value="WaaZ_KDO_III"/>
    <property type="match status" value="1"/>
</dbReference>
<dbReference type="InterPro" id="IPR031026">
    <property type="entry name" value="WaaZ_KDO_III"/>
</dbReference>
<proteinExistence type="predicted"/>
<accession>A0A2V4DNZ2</accession>
<dbReference type="OrthoDB" id="6555425at2"/>
<evidence type="ECO:0000313" key="1">
    <source>
        <dbReference type="EMBL" id="PXY91845.1"/>
    </source>
</evidence>
<reference evidence="1 2" key="1">
    <citation type="submission" date="2018-05" db="EMBL/GenBank/DDBJ databases">
        <title>Reference genomes for bee gut microbiota database.</title>
        <authorList>
            <person name="Ellegaard K.M."/>
        </authorList>
    </citation>
    <scope>NUCLEOTIDE SEQUENCE [LARGE SCALE GENOMIC DNA]</scope>
    <source>
        <strain evidence="1 2">ESL0172</strain>
    </source>
</reference>
<dbReference type="RefSeq" id="WP_110447768.1">
    <property type="nucleotide sequence ID" value="NZ_CP132381.1"/>
</dbReference>
<protein>
    <submittedName>
        <fullName evidence="1">3-deoxy-D-manno-oct-2-ulosonate III transferase WaaZ</fullName>
    </submittedName>
</protein>